<keyword evidence="2" id="KW-1185">Reference proteome</keyword>
<dbReference type="GO" id="GO:0016740">
    <property type="term" value="F:transferase activity"/>
    <property type="evidence" value="ECO:0007669"/>
    <property type="project" value="UniProtKB-KW"/>
</dbReference>
<reference evidence="2" key="1">
    <citation type="journal article" date="2019" name="Int. J. Syst. Evol. Microbiol.">
        <title>The Global Catalogue of Microorganisms (GCM) 10K type strain sequencing project: providing services to taxonomists for standard genome sequencing and annotation.</title>
        <authorList>
            <consortium name="The Broad Institute Genomics Platform"/>
            <consortium name="The Broad Institute Genome Sequencing Center for Infectious Disease"/>
            <person name="Wu L."/>
            <person name="Ma J."/>
        </authorList>
    </citation>
    <scope>NUCLEOTIDE SEQUENCE [LARGE SCALE GENOMIC DNA]</scope>
    <source>
        <strain evidence="2">CCUG 58938</strain>
    </source>
</reference>
<comment type="caution">
    <text evidence="1">The sequence shown here is derived from an EMBL/GenBank/DDBJ whole genome shotgun (WGS) entry which is preliminary data.</text>
</comment>
<proteinExistence type="predicted"/>
<dbReference type="Pfam" id="PF08843">
    <property type="entry name" value="AbiEii"/>
    <property type="match status" value="1"/>
</dbReference>
<dbReference type="RefSeq" id="WP_377582470.1">
    <property type="nucleotide sequence ID" value="NZ_JBHTKA010000008.1"/>
</dbReference>
<organism evidence="1 2">
    <name type="scientific">Ohtaekwangia kribbensis</name>
    <dbReference type="NCBI Taxonomy" id="688913"/>
    <lineage>
        <taxon>Bacteria</taxon>
        <taxon>Pseudomonadati</taxon>
        <taxon>Bacteroidota</taxon>
        <taxon>Cytophagia</taxon>
        <taxon>Cytophagales</taxon>
        <taxon>Fulvivirgaceae</taxon>
        <taxon>Ohtaekwangia</taxon>
    </lineage>
</organism>
<evidence type="ECO:0000313" key="2">
    <source>
        <dbReference type="Proteomes" id="UP001597112"/>
    </source>
</evidence>
<evidence type="ECO:0000313" key="1">
    <source>
        <dbReference type="EMBL" id="MFD1001904.1"/>
    </source>
</evidence>
<dbReference type="Proteomes" id="UP001597112">
    <property type="component" value="Unassembled WGS sequence"/>
</dbReference>
<accession>A0ABW3K874</accession>
<sequence>MLHAFTTSEELLQILRIVMKVPSLTSFRLVGGTALSLLRGHRISEDIAICLLL</sequence>
<protein>
    <submittedName>
        <fullName evidence="1">Nucleotidyl transferase AbiEii/AbiGii toxin family protein</fullName>
    </submittedName>
</protein>
<keyword evidence="1" id="KW-0808">Transferase</keyword>
<gene>
    <name evidence="1" type="ORF">ACFQ21_21440</name>
</gene>
<dbReference type="EMBL" id="JBHTKA010000008">
    <property type="protein sequence ID" value="MFD1001904.1"/>
    <property type="molecule type" value="Genomic_DNA"/>
</dbReference>
<name>A0ABW3K874_9BACT</name>
<dbReference type="InterPro" id="IPR014942">
    <property type="entry name" value="AbiEii"/>
</dbReference>